<dbReference type="SUPFAM" id="SSF54637">
    <property type="entry name" value="Thioesterase/thiol ester dehydrase-isomerase"/>
    <property type="match status" value="1"/>
</dbReference>
<dbReference type="Proteomes" id="UP000536604">
    <property type="component" value="Unassembled WGS sequence"/>
</dbReference>
<comment type="caution">
    <text evidence="1">The sequence shown here is derived from an EMBL/GenBank/DDBJ whole genome shotgun (WGS) entry which is preliminary data.</text>
</comment>
<name>A0A841IT33_9ACTN</name>
<dbReference type="EMBL" id="JACHJO010000014">
    <property type="protein sequence ID" value="MBB6122049.1"/>
    <property type="molecule type" value="Genomic_DNA"/>
</dbReference>
<sequence>MAKMNAETAELTQSGFLGTVPFARTLGVAFDDIDFGRAVMRLADRPEHHDHLASPHAGALFTLAESAAGAVVLGSFGDQLGRAFPVVVSVEARYDRSAVGDVTAEAVLARPREEILAELDEGRNPEIPLDVELRDGGGVVGRVRVTSTLRLQSR</sequence>
<evidence type="ECO:0000313" key="2">
    <source>
        <dbReference type="Proteomes" id="UP000536604"/>
    </source>
</evidence>
<organism evidence="1 2">
    <name type="scientific">Nocardiopsis algeriensis</name>
    <dbReference type="NCBI Taxonomy" id="1478215"/>
    <lineage>
        <taxon>Bacteria</taxon>
        <taxon>Bacillati</taxon>
        <taxon>Actinomycetota</taxon>
        <taxon>Actinomycetes</taxon>
        <taxon>Streptosporangiales</taxon>
        <taxon>Nocardiopsidaceae</taxon>
        <taxon>Nocardiopsis</taxon>
    </lineage>
</organism>
<protein>
    <submittedName>
        <fullName evidence="1">Acyl-coenzyme A thioesterase PaaI-like protein</fullName>
    </submittedName>
</protein>
<dbReference type="AlphaFoldDB" id="A0A841IT33"/>
<keyword evidence="2" id="KW-1185">Reference proteome</keyword>
<dbReference type="InterPro" id="IPR027961">
    <property type="entry name" value="DUF4442"/>
</dbReference>
<dbReference type="InterPro" id="IPR029069">
    <property type="entry name" value="HotDog_dom_sf"/>
</dbReference>
<dbReference type="Gene3D" id="3.10.129.10">
    <property type="entry name" value="Hotdog Thioesterase"/>
    <property type="match status" value="1"/>
</dbReference>
<evidence type="ECO:0000313" key="1">
    <source>
        <dbReference type="EMBL" id="MBB6122049.1"/>
    </source>
</evidence>
<reference evidence="1 2" key="1">
    <citation type="submission" date="2020-08" db="EMBL/GenBank/DDBJ databases">
        <title>Genomic Encyclopedia of Type Strains, Phase III (KMG-III): the genomes of soil and plant-associated and newly described type strains.</title>
        <authorList>
            <person name="Whitman W."/>
        </authorList>
    </citation>
    <scope>NUCLEOTIDE SEQUENCE [LARGE SCALE GENOMIC DNA]</scope>
    <source>
        <strain evidence="1 2">CECT 8712</strain>
    </source>
</reference>
<proteinExistence type="predicted"/>
<dbReference type="Pfam" id="PF14539">
    <property type="entry name" value="DUF4442"/>
    <property type="match status" value="1"/>
</dbReference>
<dbReference type="CDD" id="cd03443">
    <property type="entry name" value="PaaI_thioesterase"/>
    <property type="match status" value="1"/>
</dbReference>
<dbReference type="RefSeq" id="WP_246405524.1">
    <property type="nucleotide sequence ID" value="NZ_JACHJO010000014.1"/>
</dbReference>
<gene>
    <name evidence="1" type="ORF">FHS13_004034</name>
</gene>
<accession>A0A841IT33</accession>